<dbReference type="GO" id="GO:0005886">
    <property type="term" value="C:plasma membrane"/>
    <property type="evidence" value="ECO:0007669"/>
    <property type="project" value="UniProtKB-SubCell"/>
</dbReference>
<dbReference type="PROSITE" id="PS50850">
    <property type="entry name" value="MFS"/>
    <property type="match status" value="1"/>
</dbReference>
<protein>
    <submittedName>
        <fullName evidence="7">Major facilitator superfamily transporter</fullName>
    </submittedName>
</protein>
<dbReference type="EMBL" id="CP006850">
    <property type="protein sequence ID" value="AHH16656.1"/>
    <property type="molecule type" value="Genomic_DNA"/>
</dbReference>
<dbReference type="SUPFAM" id="SSF103473">
    <property type="entry name" value="MFS general substrate transporter"/>
    <property type="match status" value="1"/>
</dbReference>
<dbReference type="KEGG" id="nno:NONO_c18560"/>
<dbReference type="PANTHER" id="PTHR42910">
    <property type="entry name" value="TRANSPORTER SCO4007-RELATED"/>
    <property type="match status" value="1"/>
</dbReference>
<dbReference type="PANTHER" id="PTHR42910:SF1">
    <property type="entry name" value="MAJOR FACILITATOR SUPERFAMILY (MFS) PROFILE DOMAIN-CONTAINING PROTEIN"/>
    <property type="match status" value="1"/>
</dbReference>
<dbReference type="Pfam" id="PF07690">
    <property type="entry name" value="MFS_1"/>
    <property type="match status" value="1"/>
</dbReference>
<evidence type="ECO:0000313" key="7">
    <source>
        <dbReference type="EMBL" id="AHH16656.1"/>
    </source>
</evidence>
<keyword evidence="4 5" id="KW-0472">Membrane</keyword>
<proteinExistence type="predicted"/>
<keyword evidence="8" id="KW-1185">Reference proteome</keyword>
<dbReference type="Proteomes" id="UP000019150">
    <property type="component" value="Chromosome"/>
</dbReference>
<dbReference type="PATRIC" id="fig|1415166.3.peg.1879"/>
<dbReference type="InterPro" id="IPR011701">
    <property type="entry name" value="MFS"/>
</dbReference>
<gene>
    <name evidence="7" type="ORF">NONO_c18560</name>
</gene>
<reference evidence="7 8" key="1">
    <citation type="journal article" date="2014" name="Appl. Environ. Microbiol.">
        <title>Insights into the Microbial Degradation of Rubber and Gutta-Percha by Analysis of the Complete Genome of Nocardia nova SH22a.</title>
        <authorList>
            <person name="Luo Q."/>
            <person name="Hiessl S."/>
            <person name="Poehlein A."/>
            <person name="Daniel R."/>
            <person name="Steinbuchel A."/>
        </authorList>
    </citation>
    <scope>NUCLEOTIDE SEQUENCE [LARGE SCALE GENOMIC DNA]</scope>
    <source>
        <strain evidence="7">SH22a</strain>
    </source>
</reference>
<evidence type="ECO:0000256" key="3">
    <source>
        <dbReference type="ARBA" id="ARBA00022989"/>
    </source>
</evidence>
<feature type="transmembrane region" description="Helical" evidence="5">
    <location>
        <begin position="90"/>
        <end position="108"/>
    </location>
</feature>
<evidence type="ECO:0000256" key="1">
    <source>
        <dbReference type="ARBA" id="ARBA00004651"/>
    </source>
</evidence>
<dbReference type="Gene3D" id="1.20.1250.20">
    <property type="entry name" value="MFS general substrate transporter like domains"/>
    <property type="match status" value="1"/>
</dbReference>
<evidence type="ECO:0000256" key="2">
    <source>
        <dbReference type="ARBA" id="ARBA00022692"/>
    </source>
</evidence>
<organism evidence="7 8">
    <name type="scientific">Nocardia nova SH22a</name>
    <dbReference type="NCBI Taxonomy" id="1415166"/>
    <lineage>
        <taxon>Bacteria</taxon>
        <taxon>Bacillati</taxon>
        <taxon>Actinomycetota</taxon>
        <taxon>Actinomycetes</taxon>
        <taxon>Mycobacteriales</taxon>
        <taxon>Nocardiaceae</taxon>
        <taxon>Nocardia</taxon>
    </lineage>
</organism>
<keyword evidence="3 5" id="KW-1133">Transmembrane helix</keyword>
<dbReference type="eggNOG" id="COG2814">
    <property type="taxonomic scope" value="Bacteria"/>
</dbReference>
<accession>W5THD6</accession>
<feature type="transmembrane region" description="Helical" evidence="5">
    <location>
        <begin position="55"/>
        <end position="78"/>
    </location>
</feature>
<sequence>MTTTQKPPTPHSSAATRLPVRPLLFAVMAVCSGVTVANVYLAQPLLTLFARDLRVAPSAAGLVVTCAQFGYAAGILFLVPLGDVRRRRPLLTVMLAATVLALLLAALAPSLSMVAAAAALVGGFTVIPQVLVPLAAELAPPQRRASVVAGVQIGLMTGIIGSRVIGGAVGELFRLARSLFARGSADRGNGPGDRGARTT</sequence>
<dbReference type="InterPro" id="IPR036259">
    <property type="entry name" value="MFS_trans_sf"/>
</dbReference>
<feature type="transmembrane region" description="Helical" evidence="5">
    <location>
        <begin position="23"/>
        <end position="43"/>
    </location>
</feature>
<feature type="domain" description="Major facilitator superfamily (MFS) profile" evidence="6">
    <location>
        <begin position="24"/>
        <end position="199"/>
    </location>
</feature>
<name>W5THD6_9NOCA</name>
<evidence type="ECO:0000256" key="5">
    <source>
        <dbReference type="SAM" id="Phobius"/>
    </source>
</evidence>
<comment type="subcellular location">
    <subcellularLocation>
        <location evidence="1">Cell membrane</location>
        <topology evidence="1">Multi-pass membrane protein</topology>
    </subcellularLocation>
</comment>
<dbReference type="InterPro" id="IPR020846">
    <property type="entry name" value="MFS_dom"/>
</dbReference>
<dbReference type="GO" id="GO:0022857">
    <property type="term" value="F:transmembrane transporter activity"/>
    <property type="evidence" value="ECO:0007669"/>
    <property type="project" value="InterPro"/>
</dbReference>
<feature type="transmembrane region" description="Helical" evidence="5">
    <location>
        <begin position="114"/>
        <end position="136"/>
    </location>
</feature>
<dbReference type="STRING" id="1415166.NONO_c18560"/>
<evidence type="ECO:0000259" key="6">
    <source>
        <dbReference type="PROSITE" id="PS50850"/>
    </source>
</evidence>
<keyword evidence="2 5" id="KW-0812">Transmembrane</keyword>
<evidence type="ECO:0000313" key="8">
    <source>
        <dbReference type="Proteomes" id="UP000019150"/>
    </source>
</evidence>
<dbReference type="AlphaFoldDB" id="W5THD6"/>
<dbReference type="HOGENOM" id="CLU_001265_23_2_11"/>
<evidence type="ECO:0000256" key="4">
    <source>
        <dbReference type="ARBA" id="ARBA00023136"/>
    </source>
</evidence>